<keyword evidence="4" id="KW-0282">Flagellum</keyword>
<reference evidence="4 5" key="1">
    <citation type="submission" date="2024-04" db="EMBL/GenBank/DDBJ databases">
        <title>Dissimilatory iodate-reducing microorganisms contribute to the enrichment of iodine in groundwater.</title>
        <authorList>
            <person name="Jiang Z."/>
        </authorList>
    </citation>
    <scope>NUCLEOTIDE SEQUENCE [LARGE SCALE GENOMIC DNA]</scope>
    <source>
        <strain evidence="4 5">NCP973</strain>
    </source>
</reference>
<keyword evidence="4" id="KW-0969">Cilium</keyword>
<name>A0ABZ2XFY4_9RHOO</name>
<evidence type="ECO:0000256" key="3">
    <source>
        <dbReference type="ARBA" id="ARBA00022795"/>
    </source>
</evidence>
<sequence length="154" mass="16840">MSQLHRALLDETALLRRFIEVLREEQSLLTAGQADALTEVGATKLDLVEKLNAAEQSRLSLLGLTPAQSSRQDTAEWFRLRPAESAARQSWEQLIALAREARELHVMNGELIAMHLAKTSEALDILTQRQSEASLYGSDGQAATGSGSRIVDSA</sequence>
<evidence type="ECO:0000313" key="4">
    <source>
        <dbReference type="EMBL" id="WZJ21207.1"/>
    </source>
</evidence>
<dbReference type="EMBL" id="CP151406">
    <property type="protein sequence ID" value="WZJ21207.1"/>
    <property type="molecule type" value="Genomic_DNA"/>
</dbReference>
<dbReference type="Proteomes" id="UP001479520">
    <property type="component" value="Chromosome"/>
</dbReference>
<keyword evidence="5" id="KW-1185">Reference proteome</keyword>
<accession>A0ABZ2XFY4</accession>
<dbReference type="SUPFAM" id="SSF140566">
    <property type="entry name" value="FlgN-like"/>
    <property type="match status" value="1"/>
</dbReference>
<protein>
    <submittedName>
        <fullName evidence="4">Flagellar protein FlgN</fullName>
    </submittedName>
</protein>
<keyword evidence="3" id="KW-1005">Bacterial flagellum biogenesis</keyword>
<proteinExistence type="inferred from homology"/>
<comment type="similarity">
    <text evidence="2">Belongs to the FlgN family.</text>
</comment>
<dbReference type="InterPro" id="IPR036679">
    <property type="entry name" value="FlgN-like_sf"/>
</dbReference>
<evidence type="ECO:0000313" key="5">
    <source>
        <dbReference type="Proteomes" id="UP001479520"/>
    </source>
</evidence>
<comment type="function">
    <text evidence="1">Required for the efficient initiation of filament assembly.</text>
</comment>
<keyword evidence="4" id="KW-0966">Cell projection</keyword>
<dbReference type="InterPro" id="IPR007809">
    <property type="entry name" value="FlgN-like"/>
</dbReference>
<gene>
    <name evidence="4" type="ORF">AADV58_14825</name>
</gene>
<dbReference type="RefSeq" id="WP_341743559.1">
    <property type="nucleotide sequence ID" value="NZ_CP151406.1"/>
</dbReference>
<evidence type="ECO:0000256" key="1">
    <source>
        <dbReference type="ARBA" id="ARBA00002397"/>
    </source>
</evidence>
<evidence type="ECO:0000256" key="2">
    <source>
        <dbReference type="ARBA" id="ARBA00007703"/>
    </source>
</evidence>
<organism evidence="4 5">
    <name type="scientific">Azonexus hydrophilus</name>
    <dbReference type="NCBI Taxonomy" id="418702"/>
    <lineage>
        <taxon>Bacteria</taxon>
        <taxon>Pseudomonadati</taxon>
        <taxon>Pseudomonadota</taxon>
        <taxon>Betaproteobacteria</taxon>
        <taxon>Rhodocyclales</taxon>
        <taxon>Azonexaceae</taxon>
        <taxon>Azonexus</taxon>
    </lineage>
</organism>
<dbReference type="Gene3D" id="1.20.58.300">
    <property type="entry name" value="FlgN-like"/>
    <property type="match status" value="1"/>
</dbReference>
<dbReference type="Pfam" id="PF05130">
    <property type="entry name" value="FlgN"/>
    <property type="match status" value="1"/>
</dbReference>